<dbReference type="Proteomes" id="UP000253792">
    <property type="component" value="Unassembled WGS sequence"/>
</dbReference>
<dbReference type="InterPro" id="IPR029039">
    <property type="entry name" value="Flavoprotein-like_sf"/>
</dbReference>
<evidence type="ECO:0000313" key="2">
    <source>
        <dbReference type="EMBL" id="RDB56901.1"/>
    </source>
</evidence>
<sequence length="217" mass="23284">MGLLAGATMTTGGLLSACASNGEGAASQSADGLGVVSSSGANQAVQADPATPPQPVGGKVLVAYYSAQGHTRAVAERIAAATGGDIFEITPENPYSDADLDWRDDNSRVTREHDDQSLRDIVLSQVTPDAFEEYETVFVGYPVWWQMAAWPVNRFVRDNDFVRKTVIPFCTSTSSSMGSTRQTLEQLAGSGEWLDGQRFGENPQDGMVEDWVESLNI</sequence>
<proteinExistence type="predicted"/>
<dbReference type="SUPFAM" id="SSF52218">
    <property type="entry name" value="Flavoproteins"/>
    <property type="match status" value="1"/>
</dbReference>
<accession>A0A369LB90</accession>
<dbReference type="OrthoDB" id="9806505at2"/>
<evidence type="ECO:0000313" key="3">
    <source>
        <dbReference type="Proteomes" id="UP000253792"/>
    </source>
</evidence>
<dbReference type="Pfam" id="PF12682">
    <property type="entry name" value="Flavodoxin_4"/>
    <property type="match status" value="1"/>
</dbReference>
<dbReference type="PANTHER" id="PTHR39201">
    <property type="entry name" value="EXPORTED PROTEIN-RELATED"/>
    <property type="match status" value="1"/>
</dbReference>
<gene>
    <name evidence="2" type="ORF">C1880_03410</name>
</gene>
<keyword evidence="3" id="KW-1185">Reference proteome</keyword>
<protein>
    <submittedName>
        <fullName evidence="2">Flavodoxin</fullName>
    </submittedName>
</protein>
<dbReference type="PANTHER" id="PTHR39201:SF1">
    <property type="entry name" value="FLAVODOXIN-LIKE DOMAIN-CONTAINING PROTEIN"/>
    <property type="match status" value="1"/>
</dbReference>
<dbReference type="AlphaFoldDB" id="A0A369LB90"/>
<reference evidence="2 3" key="1">
    <citation type="journal article" date="2018" name="Elife">
        <title>Discovery and characterization of a prevalent human gut bacterial enzyme sufficient for the inactivation of a family of plant toxins.</title>
        <authorList>
            <person name="Koppel N."/>
            <person name="Bisanz J.E."/>
            <person name="Pandelia M.E."/>
            <person name="Turnbaugh P.J."/>
            <person name="Balskus E.P."/>
        </authorList>
    </citation>
    <scope>NUCLEOTIDE SEQUENCE [LARGE SCALE GENOMIC DNA]</scope>
    <source>
        <strain evidence="3">anaerobia AP69FAA</strain>
    </source>
</reference>
<dbReference type="EMBL" id="PPTP01000002">
    <property type="protein sequence ID" value="RDB56901.1"/>
    <property type="molecule type" value="Genomic_DNA"/>
</dbReference>
<organism evidence="2 3">
    <name type="scientific">Senegalimassilia anaerobia</name>
    <dbReference type="NCBI Taxonomy" id="1473216"/>
    <lineage>
        <taxon>Bacteria</taxon>
        <taxon>Bacillati</taxon>
        <taxon>Actinomycetota</taxon>
        <taxon>Coriobacteriia</taxon>
        <taxon>Coriobacteriales</taxon>
        <taxon>Coriobacteriaceae</taxon>
        <taxon>Senegalimassilia</taxon>
    </lineage>
</organism>
<dbReference type="GO" id="GO:0010181">
    <property type="term" value="F:FMN binding"/>
    <property type="evidence" value="ECO:0007669"/>
    <property type="project" value="InterPro"/>
</dbReference>
<name>A0A369LB90_9ACTN</name>
<evidence type="ECO:0000259" key="1">
    <source>
        <dbReference type="Pfam" id="PF12682"/>
    </source>
</evidence>
<dbReference type="InterPro" id="IPR008254">
    <property type="entry name" value="Flavodoxin/NO_synth"/>
</dbReference>
<comment type="caution">
    <text evidence="2">The sequence shown here is derived from an EMBL/GenBank/DDBJ whole genome shotgun (WGS) entry which is preliminary data.</text>
</comment>
<dbReference type="Gene3D" id="3.40.50.360">
    <property type="match status" value="1"/>
</dbReference>
<feature type="domain" description="Flavodoxin-like" evidence="1">
    <location>
        <begin position="59"/>
        <end position="214"/>
    </location>
</feature>